<dbReference type="InterPro" id="IPR017516">
    <property type="entry name" value="AbrB_dup"/>
</dbReference>
<feature type="transmembrane region" description="Helical" evidence="1">
    <location>
        <begin position="85"/>
        <end position="105"/>
    </location>
</feature>
<dbReference type="KEGG" id="rht:NT26_0292"/>
<dbReference type="NCBIfam" id="TIGR03082">
    <property type="entry name" value="Gneg_AbrB_dup"/>
    <property type="match status" value="2"/>
</dbReference>
<dbReference type="PIRSF" id="PIRSF038991">
    <property type="entry name" value="Protein_AbrB"/>
    <property type="match status" value="1"/>
</dbReference>
<keyword evidence="3" id="KW-1185">Reference proteome</keyword>
<evidence type="ECO:0000256" key="1">
    <source>
        <dbReference type="SAM" id="Phobius"/>
    </source>
</evidence>
<feature type="transmembrane region" description="Helical" evidence="1">
    <location>
        <begin position="32"/>
        <end position="52"/>
    </location>
</feature>
<evidence type="ECO:0000313" key="2">
    <source>
        <dbReference type="EMBL" id="CCF18016.1"/>
    </source>
</evidence>
<feature type="transmembrane region" description="Helical" evidence="1">
    <location>
        <begin position="289"/>
        <end position="309"/>
    </location>
</feature>
<dbReference type="RefSeq" id="WP_052637022.1">
    <property type="nucleotide sequence ID" value="NZ_FO082820.1"/>
</dbReference>
<feature type="transmembrane region" description="Helical" evidence="1">
    <location>
        <begin position="228"/>
        <end position="246"/>
    </location>
</feature>
<dbReference type="PANTHER" id="PTHR38457:SF1">
    <property type="entry name" value="REGULATOR ABRB-RELATED"/>
    <property type="match status" value="1"/>
</dbReference>
<feature type="transmembrane region" description="Helical" evidence="1">
    <location>
        <begin position="150"/>
        <end position="171"/>
    </location>
</feature>
<feature type="transmembrane region" description="Helical" evidence="1">
    <location>
        <begin position="258"/>
        <end position="283"/>
    </location>
</feature>
<feature type="transmembrane region" description="Helical" evidence="1">
    <location>
        <begin position="59"/>
        <end position="79"/>
    </location>
</feature>
<proteinExistence type="predicted"/>
<dbReference type="OrthoDB" id="7157734at2"/>
<accession>L0NB54</accession>
<feature type="transmembrane region" description="Helical" evidence="1">
    <location>
        <begin position="203"/>
        <end position="222"/>
    </location>
</feature>
<dbReference type="STRING" id="1125847.NT26_0292"/>
<dbReference type="GO" id="GO:0010468">
    <property type="term" value="P:regulation of gene expression"/>
    <property type="evidence" value="ECO:0007669"/>
    <property type="project" value="InterPro"/>
</dbReference>
<protein>
    <recommendedName>
        <fullName evidence="4">Ammonia monooxygenase</fullName>
    </recommendedName>
</protein>
<dbReference type="PANTHER" id="PTHR38457">
    <property type="entry name" value="REGULATOR ABRB-RELATED"/>
    <property type="match status" value="1"/>
</dbReference>
<gene>
    <name evidence="2" type="ORF">NT26_0292</name>
</gene>
<reference evidence="2 3" key="1">
    <citation type="journal article" date="2013" name="Genome Biol. Evol.">
        <title>Life in an arsenic-containing gold mine: genome and physiology of the autotrophic arsenite-oxidizing bacterium rhizobium sp. NT-26.</title>
        <authorList>
            <person name="Andres J."/>
            <person name="Arsene-Ploetze F."/>
            <person name="Barbe V."/>
            <person name="Brochier-Armanet C."/>
            <person name="Cleiss-Arnold J."/>
            <person name="Coppee J.Y."/>
            <person name="Dillies M.A."/>
            <person name="Geist"/>
            <person name="L"/>
            <person name="Joublin A."/>
            <person name="Koechler S."/>
            <person name="Lassalle F."/>
            <person name="Marchal M."/>
            <person name="Medigue C."/>
            <person name="Muller D."/>
            <person name="Nesme X."/>
            <person name="Plewniak F."/>
            <person name="Proux C."/>
            <person name="Ramirez-Bahena M.H."/>
            <person name="Schenowitz C."/>
            <person name="Sismeiro O."/>
            <person name="Vallenet D."/>
            <person name="Santini J.M."/>
            <person name="Bertin P.N."/>
        </authorList>
    </citation>
    <scope>NUCLEOTIDE SEQUENCE [LARGE SCALE GENOMIC DNA]</scope>
    <source>
        <strain evidence="2 3">NT-26</strain>
    </source>
</reference>
<dbReference type="EMBL" id="FO082820">
    <property type="protein sequence ID" value="CCF18016.1"/>
    <property type="molecule type" value="Genomic_DNA"/>
</dbReference>
<keyword evidence="1" id="KW-1133">Transmembrane helix</keyword>
<name>L0NB54_9HYPH</name>
<dbReference type="Pfam" id="PF05145">
    <property type="entry name" value="AbrB"/>
    <property type="match status" value="1"/>
</dbReference>
<dbReference type="Proteomes" id="UP000010792">
    <property type="component" value="Chromosome"/>
</dbReference>
<organism evidence="2 3">
    <name type="scientific">Pseudorhizobium banfieldiae</name>
    <dbReference type="NCBI Taxonomy" id="1125847"/>
    <lineage>
        <taxon>Bacteria</taxon>
        <taxon>Pseudomonadati</taxon>
        <taxon>Pseudomonadota</taxon>
        <taxon>Alphaproteobacteria</taxon>
        <taxon>Hyphomicrobiales</taxon>
        <taxon>Rhizobiaceae</taxon>
        <taxon>Rhizobium/Agrobacterium group</taxon>
        <taxon>Pseudorhizobium</taxon>
    </lineage>
</organism>
<keyword evidence="1" id="KW-0812">Transmembrane</keyword>
<feature type="transmembrane region" description="Helical" evidence="1">
    <location>
        <begin position="177"/>
        <end position="196"/>
    </location>
</feature>
<dbReference type="GO" id="GO:0016020">
    <property type="term" value="C:membrane"/>
    <property type="evidence" value="ECO:0007669"/>
    <property type="project" value="InterPro"/>
</dbReference>
<sequence length="342" mass="35338">MSLADLRTFLLTAALASAGAIAAYLLGLPAPFLIGPASAVSIAGLAGLRLSIPTSVRNACFVAVGLSMGAGLTPEVFVAARTWPLSFLLVPVTIVILLYSATWILQRFFGYDRTTALLAASPGHLSFVLSLAADTRSDLLAVGVIQSVRVLALTLTVPLIVEVLGLVGTAPHPAATMAIWPLAISFAAALGLGWVLMRLRVPAALLMGGMIASGSVHLSGMVEGNLPAWILIPTYVLLGGMIGSRFSGVSLRALRTAFVAGGVVTVVVVVLAALIAALVSHIADVPVDAALIAFAPGGLETMAAMAVMLNAQPTYVGAHHILRLLLLSALMPYLLRRDLSRD</sequence>
<dbReference type="AlphaFoldDB" id="L0NB54"/>
<evidence type="ECO:0000313" key="3">
    <source>
        <dbReference type="Proteomes" id="UP000010792"/>
    </source>
</evidence>
<dbReference type="InterPro" id="IPR007820">
    <property type="entry name" value="AbrB_fam"/>
</dbReference>
<keyword evidence="1" id="KW-0472">Membrane</keyword>
<evidence type="ECO:0008006" key="4">
    <source>
        <dbReference type="Google" id="ProtNLM"/>
    </source>
</evidence>